<reference evidence="7" key="1">
    <citation type="submission" date="2014-11" db="EMBL/GenBank/DDBJ databases">
        <title>Draft genome sequence of Hydrogenophaga intermedia S1.</title>
        <authorList>
            <person name="Gan H.M."/>
            <person name="Chew T.H."/>
            <person name="Stolz A."/>
        </authorList>
    </citation>
    <scope>NUCLEOTIDE SEQUENCE [LARGE SCALE GENOMIC DNA]</scope>
    <source>
        <strain evidence="7">S1</strain>
    </source>
</reference>
<dbReference type="PANTHER" id="PTHR42852">
    <property type="entry name" value="THIOL:DISULFIDE INTERCHANGE PROTEIN DSBE"/>
    <property type="match status" value="1"/>
</dbReference>
<keyword evidence="4" id="KW-0472">Membrane</keyword>
<evidence type="ECO:0000256" key="3">
    <source>
        <dbReference type="ARBA" id="ARBA00023284"/>
    </source>
</evidence>
<dbReference type="Proteomes" id="UP000028878">
    <property type="component" value="Unassembled WGS sequence"/>
</dbReference>
<evidence type="ECO:0000256" key="4">
    <source>
        <dbReference type="SAM" id="Phobius"/>
    </source>
</evidence>
<dbReference type="RefSeq" id="WP_009516564.1">
    <property type="nucleotide sequence ID" value="NZ_CCAE010000002.1"/>
</dbReference>
<feature type="domain" description="Thioredoxin" evidence="5">
    <location>
        <begin position="26"/>
        <end position="176"/>
    </location>
</feature>
<dbReference type="Pfam" id="PF08534">
    <property type="entry name" value="Redoxin"/>
    <property type="match status" value="1"/>
</dbReference>
<dbReference type="InterPro" id="IPR050553">
    <property type="entry name" value="Thioredoxin_ResA/DsbE_sf"/>
</dbReference>
<keyword evidence="4" id="KW-1133">Transmembrane helix</keyword>
<dbReference type="InterPro" id="IPR036249">
    <property type="entry name" value="Thioredoxin-like_sf"/>
</dbReference>
<dbReference type="PROSITE" id="PS51318">
    <property type="entry name" value="TAT"/>
    <property type="match status" value="1"/>
</dbReference>
<name>A0A1L1P8I7_HYDIT</name>
<evidence type="ECO:0000256" key="2">
    <source>
        <dbReference type="ARBA" id="ARBA00022748"/>
    </source>
</evidence>
<dbReference type="GO" id="GO:0015036">
    <property type="term" value="F:disulfide oxidoreductase activity"/>
    <property type="evidence" value="ECO:0007669"/>
    <property type="project" value="UniProtKB-ARBA"/>
</dbReference>
<dbReference type="InterPro" id="IPR013740">
    <property type="entry name" value="Redoxin"/>
</dbReference>
<dbReference type="SUPFAM" id="SSF52833">
    <property type="entry name" value="Thioredoxin-like"/>
    <property type="match status" value="1"/>
</dbReference>
<keyword evidence="4" id="KW-0812">Transmembrane</keyword>
<evidence type="ECO:0000313" key="7">
    <source>
        <dbReference type="Proteomes" id="UP000028878"/>
    </source>
</evidence>
<evidence type="ECO:0000256" key="1">
    <source>
        <dbReference type="ARBA" id="ARBA00004196"/>
    </source>
</evidence>
<feature type="transmembrane region" description="Helical" evidence="4">
    <location>
        <begin position="7"/>
        <end position="25"/>
    </location>
</feature>
<protein>
    <submittedName>
        <fullName evidence="6">Redoxin domain-containing protein</fullName>
    </submittedName>
</protein>
<dbReference type="PANTHER" id="PTHR42852:SF17">
    <property type="entry name" value="THIOREDOXIN-LIKE PROTEIN HI_1115"/>
    <property type="match status" value="1"/>
</dbReference>
<keyword evidence="2" id="KW-0201">Cytochrome c-type biogenesis</keyword>
<proteinExistence type="predicted"/>
<sequence length="176" mass="19137">MKLQRRHWLAGGVALAAAGAGVWWAERRLSPAPVMDGAEAAFWQTSFETPEGGATLAVAALRGRPLLVNFWATWCPPCVEELPLLDAFHQKQSPKGWQLLGLAVDRVEPVRQFLQRLPLSFPVGMTGFAGTELSRTLGNATGALPFTVVFGSDGRVLHRKIGQVHESDLAQWAELA</sequence>
<dbReference type="AlphaFoldDB" id="A0A1L1P8I7"/>
<dbReference type="EMBL" id="CCAE010000002">
    <property type="protein sequence ID" value="CDN86092.1"/>
    <property type="molecule type" value="Genomic_DNA"/>
</dbReference>
<dbReference type="Gene3D" id="3.40.30.10">
    <property type="entry name" value="Glutaredoxin"/>
    <property type="match status" value="1"/>
</dbReference>
<dbReference type="InterPro" id="IPR006311">
    <property type="entry name" value="TAT_signal"/>
</dbReference>
<dbReference type="InterPro" id="IPR017937">
    <property type="entry name" value="Thioredoxin_CS"/>
</dbReference>
<dbReference type="PROSITE" id="PS00194">
    <property type="entry name" value="THIOREDOXIN_1"/>
    <property type="match status" value="1"/>
</dbReference>
<evidence type="ECO:0000313" key="6">
    <source>
        <dbReference type="EMBL" id="CDN86092.1"/>
    </source>
</evidence>
<dbReference type="CDD" id="cd02966">
    <property type="entry name" value="TlpA_like_family"/>
    <property type="match status" value="1"/>
</dbReference>
<dbReference type="PROSITE" id="PS51352">
    <property type="entry name" value="THIOREDOXIN_2"/>
    <property type="match status" value="1"/>
</dbReference>
<dbReference type="GO" id="GO:0030313">
    <property type="term" value="C:cell envelope"/>
    <property type="evidence" value="ECO:0007669"/>
    <property type="project" value="UniProtKB-SubCell"/>
</dbReference>
<dbReference type="InterPro" id="IPR013766">
    <property type="entry name" value="Thioredoxin_domain"/>
</dbReference>
<organism evidence="6 7">
    <name type="scientific">Hydrogenophaga intermedia</name>
    <dbReference type="NCBI Taxonomy" id="65786"/>
    <lineage>
        <taxon>Bacteria</taxon>
        <taxon>Pseudomonadati</taxon>
        <taxon>Pseudomonadota</taxon>
        <taxon>Betaproteobacteria</taxon>
        <taxon>Burkholderiales</taxon>
        <taxon>Comamonadaceae</taxon>
        <taxon>Hydrogenophaga</taxon>
    </lineage>
</organism>
<keyword evidence="7" id="KW-1185">Reference proteome</keyword>
<comment type="subcellular location">
    <subcellularLocation>
        <location evidence="1">Cell envelope</location>
    </subcellularLocation>
</comment>
<accession>A0A1L1P8I7</accession>
<keyword evidence="3" id="KW-0676">Redox-active center</keyword>
<evidence type="ECO:0000259" key="5">
    <source>
        <dbReference type="PROSITE" id="PS51352"/>
    </source>
</evidence>
<gene>
    <name evidence="6" type="ORF">BN948_00492</name>
</gene>
<dbReference type="GO" id="GO:0017004">
    <property type="term" value="P:cytochrome complex assembly"/>
    <property type="evidence" value="ECO:0007669"/>
    <property type="project" value="UniProtKB-KW"/>
</dbReference>